<dbReference type="Proteomes" id="UP001239795">
    <property type="component" value="Unassembled WGS sequence"/>
</dbReference>
<sequence length="561" mass="60529">MDGRDRAIMTLPTPSPRRVAPKENSTGKSMEHGKVEQGSSFFGIVLKTGIRLILREIFALAGASTPVTPDEDADLSRLGLQSLAKRDIGPLAIVGLGWNICNSWSAIAATLVISISSGGPVTLLYGIVLIFVLGGACALSMAEIASVYPTAGGQYHWTSILAPKRYSRGLSYCCGSINFLGWIANGAGFIIQMPVIILSLASYLDPTYIPETWHIFLVFQAFNIAFTVYNIFLMKRTAWVHDIGFFLSLTGFFVITVTCLARSGRKQKDSFVWTTFVNESGWSSKGIVFLTGLLNPNFIYSGLDGAIHLAEECTNASSTIPKALVSTITIGFVSAFTFSVAMLYCFTDLEPVLSSPLPILEIWSQATGSSAAATTFVIVLSSCGCFACTGALQTASRLTWAFARDKAIVFSPFLCKIHPKMGVPVNALLVNWALIFALGCIFLASSTAFNALVATSLILQQVSFAFPAALALYHRSQGAAAFRRVLPRRKFSMPPLIGATANILTMVLGLLALVFYEFPVVMPVSASNINYACVVLGVMGLFSVANWFGYANKRYRGPRLD</sequence>
<keyword evidence="5 7" id="KW-0472">Membrane</keyword>
<feature type="transmembrane region" description="Helical" evidence="7">
    <location>
        <begin position="425"/>
        <end position="445"/>
    </location>
</feature>
<keyword evidence="9" id="KW-1185">Reference proteome</keyword>
<evidence type="ECO:0000256" key="5">
    <source>
        <dbReference type="ARBA" id="ARBA00023136"/>
    </source>
</evidence>
<dbReference type="Gene3D" id="1.20.1740.10">
    <property type="entry name" value="Amino acid/polyamine transporter I"/>
    <property type="match status" value="1"/>
</dbReference>
<feature type="transmembrane region" description="Helical" evidence="7">
    <location>
        <begin position="528"/>
        <end position="550"/>
    </location>
</feature>
<dbReference type="PANTHER" id="PTHR45649:SF19">
    <property type="entry name" value="TRANSPORTER, PUTATIVE (EUROFUNG)-RELATED"/>
    <property type="match status" value="1"/>
</dbReference>
<feature type="transmembrane region" description="Helical" evidence="7">
    <location>
        <begin position="123"/>
        <end position="148"/>
    </location>
</feature>
<evidence type="ECO:0008006" key="10">
    <source>
        <dbReference type="Google" id="ProtNLM"/>
    </source>
</evidence>
<dbReference type="GO" id="GO:0016020">
    <property type="term" value="C:membrane"/>
    <property type="evidence" value="ECO:0007669"/>
    <property type="project" value="UniProtKB-SubCell"/>
</dbReference>
<evidence type="ECO:0000313" key="9">
    <source>
        <dbReference type="Proteomes" id="UP001239795"/>
    </source>
</evidence>
<keyword evidence="3 7" id="KW-0812">Transmembrane</keyword>
<reference evidence="8 9" key="1">
    <citation type="submission" date="2016-10" db="EMBL/GenBank/DDBJ databases">
        <title>The genome sequence of Colletotrichum fioriniae PJ7.</title>
        <authorList>
            <person name="Baroncelli R."/>
        </authorList>
    </citation>
    <scope>NUCLEOTIDE SEQUENCE [LARGE SCALE GENOMIC DNA]</scope>
    <source>
        <strain evidence="8">Col 31</strain>
    </source>
</reference>
<name>A0AAI9XV45_9PEZI</name>
<comment type="caution">
    <text evidence="8">The sequence shown here is derived from an EMBL/GenBank/DDBJ whole genome shotgun (WGS) entry which is preliminary data.</text>
</comment>
<dbReference type="AlphaFoldDB" id="A0AAI9XV45"/>
<dbReference type="PANTHER" id="PTHR45649">
    <property type="entry name" value="AMINO-ACID PERMEASE BAT1"/>
    <property type="match status" value="1"/>
</dbReference>
<evidence type="ECO:0000313" key="8">
    <source>
        <dbReference type="EMBL" id="KAK1464130.1"/>
    </source>
</evidence>
<gene>
    <name evidence="8" type="ORF">CMEL01_12891</name>
</gene>
<dbReference type="PIRSF" id="PIRSF006060">
    <property type="entry name" value="AA_transporter"/>
    <property type="match status" value="1"/>
</dbReference>
<feature type="transmembrane region" description="Helical" evidence="7">
    <location>
        <begin position="451"/>
        <end position="473"/>
    </location>
</feature>
<evidence type="ECO:0000256" key="2">
    <source>
        <dbReference type="ARBA" id="ARBA00022448"/>
    </source>
</evidence>
<feature type="transmembrane region" description="Helical" evidence="7">
    <location>
        <begin position="213"/>
        <end position="232"/>
    </location>
</feature>
<feature type="transmembrane region" description="Helical" evidence="7">
    <location>
        <begin position="324"/>
        <end position="346"/>
    </location>
</feature>
<evidence type="ECO:0000256" key="7">
    <source>
        <dbReference type="SAM" id="Phobius"/>
    </source>
</evidence>
<feature type="transmembrane region" description="Helical" evidence="7">
    <location>
        <begin position="244"/>
        <end position="263"/>
    </location>
</feature>
<keyword evidence="4 7" id="KW-1133">Transmembrane helix</keyword>
<evidence type="ECO:0000256" key="1">
    <source>
        <dbReference type="ARBA" id="ARBA00004141"/>
    </source>
</evidence>
<dbReference type="Pfam" id="PF13520">
    <property type="entry name" value="AA_permease_2"/>
    <property type="match status" value="1"/>
</dbReference>
<accession>A0AAI9XV45</accession>
<protein>
    <recommendedName>
        <fullName evidence="10">Choline transport protein</fullName>
    </recommendedName>
</protein>
<dbReference type="EMBL" id="MLGG01000006">
    <property type="protein sequence ID" value="KAK1464130.1"/>
    <property type="molecule type" value="Genomic_DNA"/>
</dbReference>
<evidence type="ECO:0000256" key="4">
    <source>
        <dbReference type="ARBA" id="ARBA00022989"/>
    </source>
</evidence>
<organism evidence="8 9">
    <name type="scientific">Colletotrichum melonis</name>
    <dbReference type="NCBI Taxonomy" id="1209925"/>
    <lineage>
        <taxon>Eukaryota</taxon>
        <taxon>Fungi</taxon>
        <taxon>Dikarya</taxon>
        <taxon>Ascomycota</taxon>
        <taxon>Pezizomycotina</taxon>
        <taxon>Sordariomycetes</taxon>
        <taxon>Hypocreomycetidae</taxon>
        <taxon>Glomerellales</taxon>
        <taxon>Glomerellaceae</taxon>
        <taxon>Colletotrichum</taxon>
        <taxon>Colletotrichum acutatum species complex</taxon>
    </lineage>
</organism>
<dbReference type="InterPro" id="IPR002293">
    <property type="entry name" value="AA/rel_permease1"/>
</dbReference>
<evidence type="ECO:0000256" key="6">
    <source>
        <dbReference type="SAM" id="MobiDB-lite"/>
    </source>
</evidence>
<dbReference type="GO" id="GO:0022857">
    <property type="term" value="F:transmembrane transporter activity"/>
    <property type="evidence" value="ECO:0007669"/>
    <property type="project" value="InterPro"/>
</dbReference>
<keyword evidence="2" id="KW-0813">Transport</keyword>
<feature type="transmembrane region" description="Helical" evidence="7">
    <location>
        <begin position="91"/>
        <end position="117"/>
    </location>
</feature>
<feature type="region of interest" description="Disordered" evidence="6">
    <location>
        <begin position="1"/>
        <end position="33"/>
    </location>
</feature>
<feature type="transmembrane region" description="Helical" evidence="7">
    <location>
        <begin position="169"/>
        <end position="201"/>
    </location>
</feature>
<evidence type="ECO:0000256" key="3">
    <source>
        <dbReference type="ARBA" id="ARBA00022692"/>
    </source>
</evidence>
<comment type="subcellular location">
    <subcellularLocation>
        <location evidence="1">Membrane</location>
        <topology evidence="1">Multi-pass membrane protein</topology>
    </subcellularLocation>
</comment>
<feature type="transmembrane region" description="Helical" evidence="7">
    <location>
        <begin position="494"/>
        <end position="516"/>
    </location>
</feature>
<proteinExistence type="predicted"/>